<evidence type="ECO:0000256" key="2">
    <source>
        <dbReference type="ARBA" id="ARBA00006598"/>
    </source>
</evidence>
<dbReference type="InterPro" id="IPR037229">
    <property type="entry name" value="Ribosomal_bL35_sf"/>
</dbReference>
<accession>A0A2G2WAH3</accession>
<dbReference type="Gene3D" id="4.10.410.60">
    <property type="match status" value="1"/>
</dbReference>
<dbReference type="HAMAP" id="MF_00514">
    <property type="entry name" value="Ribosomal_bL35"/>
    <property type="match status" value="1"/>
</dbReference>
<name>A0A2G2WAH3_CAPBA</name>
<keyword evidence="4" id="KW-0677">Repeat</keyword>
<comment type="similarity">
    <text evidence="2 8">Belongs to the bacterial ribosomal protein bL35 family.</text>
</comment>
<comment type="caution">
    <text evidence="9">The sequence shown here is derived from an EMBL/GenBank/DDBJ whole genome shotgun (WGS) entry which is preliminary data.</text>
</comment>
<dbReference type="InterPro" id="IPR015943">
    <property type="entry name" value="WD40/YVTN_repeat-like_dom_sf"/>
</dbReference>
<evidence type="ECO:0000313" key="10">
    <source>
        <dbReference type="Proteomes" id="UP000224567"/>
    </source>
</evidence>
<reference evidence="9 10" key="1">
    <citation type="journal article" date="2017" name="Genome Biol.">
        <title>New reference genome sequences of hot pepper reveal the massive evolution of plant disease-resistance genes by retroduplication.</title>
        <authorList>
            <person name="Kim S."/>
            <person name="Park J."/>
            <person name="Yeom S.I."/>
            <person name="Kim Y.M."/>
            <person name="Seo E."/>
            <person name="Kim K.T."/>
            <person name="Kim M.S."/>
            <person name="Lee J.M."/>
            <person name="Cheong K."/>
            <person name="Shin H.S."/>
            <person name="Kim S.B."/>
            <person name="Han K."/>
            <person name="Lee J."/>
            <person name="Park M."/>
            <person name="Lee H.A."/>
            <person name="Lee H.Y."/>
            <person name="Lee Y."/>
            <person name="Oh S."/>
            <person name="Lee J.H."/>
            <person name="Choi E."/>
            <person name="Choi E."/>
            <person name="Lee S.E."/>
            <person name="Jeon J."/>
            <person name="Kim H."/>
            <person name="Choi G."/>
            <person name="Song H."/>
            <person name="Lee J."/>
            <person name="Lee S.C."/>
            <person name="Kwon J.K."/>
            <person name="Lee H.Y."/>
            <person name="Koo N."/>
            <person name="Hong Y."/>
            <person name="Kim R.W."/>
            <person name="Kang W.H."/>
            <person name="Huh J.H."/>
            <person name="Kang B.C."/>
            <person name="Yang T.J."/>
            <person name="Lee Y.H."/>
            <person name="Bennetzen J.L."/>
            <person name="Choi D."/>
        </authorList>
    </citation>
    <scope>NUCLEOTIDE SEQUENCE [LARGE SCALE GENOMIC DNA]</scope>
    <source>
        <strain evidence="10">cv. PBC81</strain>
    </source>
</reference>
<dbReference type="NCBIfam" id="TIGR00001">
    <property type="entry name" value="rpmI_bact"/>
    <property type="match status" value="1"/>
</dbReference>
<dbReference type="FunFam" id="4.10.410.60:FF:000001">
    <property type="entry name" value="50S ribosomal protein L35"/>
    <property type="match status" value="1"/>
</dbReference>
<keyword evidence="10" id="KW-1185">Reference proteome</keyword>
<dbReference type="GO" id="GO:1990904">
    <property type="term" value="C:ribonucleoprotein complex"/>
    <property type="evidence" value="ECO:0007669"/>
    <property type="project" value="UniProtKB-KW"/>
</dbReference>
<sequence>MASSLQIHHFPQDYYIDSLRWLPQLSTFHHHIILASFHSDSSTCSLRLLNFTDENSTSNAPELTLQCSLTTPSRITSLKTSQNSSKPLVVAATFSGELLVYTADLVNGSLEFVDLVNGLGRVKGIDVSENGLEFVSVGEDGRVNWVGLDGGKLSKRKVFDSNGLVSYGAVKWASPVEFVSGGLGFGLQWWDQRRPGGPVSQFKANWTRGTTSGIVHSIDIHPSRKHTCLAGGSSGTVFAWDLRWQQQAIMLSGVGTSDLSALSPSESDVWEVQYDNYTASSNYRNISESRVLPAMICSEDGILAVIEQGEEPIELLAEPCAINSFDINRQNPSASAKRFKVSGSGKIMRRRAGKQHLLAKKNTKRKNRLSKTVQVDRSDYNNVIGALPYLKDEDTPLLDTLSQL</sequence>
<gene>
    <name evidence="9" type="ORF">CQW23_16259</name>
</gene>
<dbReference type="InterPro" id="IPR001706">
    <property type="entry name" value="Ribosomal_bL35"/>
</dbReference>
<evidence type="ECO:0000256" key="1">
    <source>
        <dbReference type="ARBA" id="ARBA00004123"/>
    </source>
</evidence>
<dbReference type="GO" id="GO:0005840">
    <property type="term" value="C:ribosome"/>
    <property type="evidence" value="ECO:0007669"/>
    <property type="project" value="UniProtKB-KW"/>
</dbReference>
<dbReference type="PRINTS" id="PR00064">
    <property type="entry name" value="RIBOSOMALL35"/>
</dbReference>
<dbReference type="GO" id="GO:0006412">
    <property type="term" value="P:translation"/>
    <property type="evidence" value="ECO:0007669"/>
    <property type="project" value="InterPro"/>
</dbReference>
<evidence type="ECO:0000256" key="8">
    <source>
        <dbReference type="RuleBase" id="RU000568"/>
    </source>
</evidence>
<keyword evidence="6" id="KW-0539">Nucleus</keyword>
<dbReference type="STRING" id="33114.A0A2G2WAH3"/>
<dbReference type="EMBL" id="MLFT02000007">
    <property type="protein sequence ID" value="PHT42234.1"/>
    <property type="molecule type" value="Genomic_DNA"/>
</dbReference>
<reference evidence="10" key="2">
    <citation type="journal article" date="2017" name="J. Anim. Genet.">
        <title>Multiple reference genome sequences of hot pepper reveal the massive evolution of plant disease resistance genes by retroduplication.</title>
        <authorList>
            <person name="Kim S."/>
            <person name="Park J."/>
            <person name="Yeom S.-I."/>
            <person name="Kim Y.-M."/>
            <person name="Seo E."/>
            <person name="Kim K.-T."/>
            <person name="Kim M.-S."/>
            <person name="Lee J.M."/>
            <person name="Cheong K."/>
            <person name="Shin H.-S."/>
            <person name="Kim S.-B."/>
            <person name="Han K."/>
            <person name="Lee J."/>
            <person name="Park M."/>
            <person name="Lee H.-A."/>
            <person name="Lee H.-Y."/>
            <person name="Lee Y."/>
            <person name="Oh S."/>
            <person name="Lee J.H."/>
            <person name="Choi E."/>
            <person name="Choi E."/>
            <person name="Lee S.E."/>
            <person name="Jeon J."/>
            <person name="Kim H."/>
            <person name="Choi G."/>
            <person name="Song H."/>
            <person name="Lee J."/>
            <person name="Lee S.-C."/>
            <person name="Kwon J.-K."/>
            <person name="Lee H.-Y."/>
            <person name="Koo N."/>
            <person name="Hong Y."/>
            <person name="Kim R.W."/>
            <person name="Kang W.-H."/>
            <person name="Huh J.H."/>
            <person name="Kang B.-C."/>
            <person name="Yang T.-J."/>
            <person name="Lee Y.-H."/>
            <person name="Bennetzen J.L."/>
            <person name="Choi D."/>
        </authorList>
    </citation>
    <scope>NUCLEOTIDE SEQUENCE [LARGE SCALE GENOMIC DNA]</scope>
    <source>
        <strain evidence="10">cv. PBC81</strain>
    </source>
</reference>
<dbReference type="SUPFAM" id="SSF143034">
    <property type="entry name" value="L35p-like"/>
    <property type="match status" value="1"/>
</dbReference>
<comment type="subcellular location">
    <subcellularLocation>
        <location evidence="1">Nucleus</location>
    </subcellularLocation>
</comment>
<evidence type="ECO:0000256" key="6">
    <source>
        <dbReference type="ARBA" id="ARBA00023242"/>
    </source>
</evidence>
<dbReference type="PANTHER" id="PTHR22652">
    <property type="entry name" value="NUCLEOPORIN NUP43"/>
    <property type="match status" value="1"/>
</dbReference>
<dbReference type="InterPro" id="IPR036322">
    <property type="entry name" value="WD40_repeat_dom_sf"/>
</dbReference>
<dbReference type="Pfam" id="PF01632">
    <property type="entry name" value="Ribosomal_L35p"/>
    <property type="match status" value="1"/>
</dbReference>
<dbReference type="GO" id="GO:0031080">
    <property type="term" value="C:nuclear pore outer ring"/>
    <property type="evidence" value="ECO:0007669"/>
    <property type="project" value="TreeGrafter"/>
</dbReference>
<keyword evidence="7 8" id="KW-0687">Ribonucleoprotein</keyword>
<evidence type="ECO:0000313" key="9">
    <source>
        <dbReference type="EMBL" id="PHT42234.1"/>
    </source>
</evidence>
<evidence type="ECO:0000256" key="4">
    <source>
        <dbReference type="ARBA" id="ARBA00022737"/>
    </source>
</evidence>
<evidence type="ECO:0000256" key="5">
    <source>
        <dbReference type="ARBA" id="ARBA00022980"/>
    </source>
</evidence>
<keyword evidence="3" id="KW-0853">WD repeat</keyword>
<protein>
    <recommendedName>
        <fullName evidence="8">50S ribosomal protein L35</fullName>
    </recommendedName>
</protein>
<dbReference type="GO" id="GO:0003735">
    <property type="term" value="F:structural constituent of ribosome"/>
    <property type="evidence" value="ECO:0007669"/>
    <property type="project" value="InterPro"/>
</dbReference>
<evidence type="ECO:0000256" key="7">
    <source>
        <dbReference type="ARBA" id="ARBA00023274"/>
    </source>
</evidence>
<dbReference type="AlphaFoldDB" id="A0A2G2WAH3"/>
<proteinExistence type="inferred from homology"/>
<dbReference type="OrthoDB" id="9890280at2759"/>
<keyword evidence="5 8" id="KW-0689">Ribosomal protein</keyword>
<dbReference type="Proteomes" id="UP000224567">
    <property type="component" value="Unassembled WGS sequence"/>
</dbReference>
<dbReference type="InterPro" id="IPR021137">
    <property type="entry name" value="Ribosomal_bL35-like"/>
</dbReference>
<organism evidence="9 10">
    <name type="scientific">Capsicum baccatum</name>
    <name type="common">Peruvian pepper</name>
    <dbReference type="NCBI Taxonomy" id="33114"/>
    <lineage>
        <taxon>Eukaryota</taxon>
        <taxon>Viridiplantae</taxon>
        <taxon>Streptophyta</taxon>
        <taxon>Embryophyta</taxon>
        <taxon>Tracheophyta</taxon>
        <taxon>Spermatophyta</taxon>
        <taxon>Magnoliopsida</taxon>
        <taxon>eudicotyledons</taxon>
        <taxon>Gunneridae</taxon>
        <taxon>Pentapetalae</taxon>
        <taxon>asterids</taxon>
        <taxon>lamiids</taxon>
        <taxon>Solanales</taxon>
        <taxon>Solanaceae</taxon>
        <taxon>Solanoideae</taxon>
        <taxon>Capsiceae</taxon>
        <taxon>Capsicum</taxon>
    </lineage>
</organism>
<dbReference type="Gene3D" id="2.130.10.10">
    <property type="entry name" value="YVTN repeat-like/Quinoprotein amine dehydrogenase"/>
    <property type="match status" value="1"/>
</dbReference>
<dbReference type="PANTHER" id="PTHR22652:SF0">
    <property type="entry name" value="NUCLEOPORIN NUP43"/>
    <property type="match status" value="1"/>
</dbReference>
<evidence type="ECO:0000256" key="3">
    <source>
        <dbReference type="ARBA" id="ARBA00022574"/>
    </source>
</evidence>
<dbReference type="SUPFAM" id="SSF50978">
    <property type="entry name" value="WD40 repeat-like"/>
    <property type="match status" value="1"/>
</dbReference>